<gene>
    <name evidence="3" type="ORF">ACCI51_04925</name>
</gene>
<sequence>MKSSRTFLRHFILLLALLPGLCAASWQGGIASEREAYRHDFRWAQDGGVSREKAASMVKRRYGGKILSVSETRRKGQAVYRVKGLSDKSQVYVVFVDKRSGRISR</sequence>
<feature type="chain" id="PRO_5046004487" evidence="1">
    <location>
        <begin position="24"/>
        <end position="105"/>
    </location>
</feature>
<dbReference type="Proteomes" id="UP001569414">
    <property type="component" value="Unassembled WGS sequence"/>
</dbReference>
<reference evidence="3 4" key="1">
    <citation type="submission" date="2024-08" db="EMBL/GenBank/DDBJ databases">
        <authorList>
            <person name="Ishaq N."/>
        </authorList>
    </citation>
    <scope>NUCLEOTIDE SEQUENCE [LARGE SCALE GENOMIC DNA]</scope>
    <source>
        <strain evidence="3 4">JCM 30400</strain>
    </source>
</reference>
<feature type="domain" description="PepSY" evidence="2">
    <location>
        <begin position="49"/>
        <end position="103"/>
    </location>
</feature>
<comment type="caution">
    <text evidence="3">The sequence shown here is derived from an EMBL/GenBank/DDBJ whole genome shotgun (WGS) entry which is preliminary data.</text>
</comment>
<dbReference type="Pfam" id="PF03413">
    <property type="entry name" value="PepSY"/>
    <property type="match status" value="1"/>
</dbReference>
<dbReference type="RefSeq" id="WP_299584724.1">
    <property type="nucleotide sequence ID" value="NZ_JBGMEL010000003.1"/>
</dbReference>
<dbReference type="InterPro" id="IPR025711">
    <property type="entry name" value="PepSY"/>
</dbReference>
<protein>
    <submittedName>
        <fullName evidence="3">PepSY domain-containing protein</fullName>
    </submittedName>
</protein>
<organism evidence="3 4">
    <name type="scientific">Microbulbifer echini</name>
    <dbReference type="NCBI Taxonomy" id="1529067"/>
    <lineage>
        <taxon>Bacteria</taxon>
        <taxon>Pseudomonadati</taxon>
        <taxon>Pseudomonadota</taxon>
        <taxon>Gammaproteobacteria</taxon>
        <taxon>Cellvibrionales</taxon>
        <taxon>Microbulbiferaceae</taxon>
        <taxon>Microbulbifer</taxon>
    </lineage>
</organism>
<dbReference type="EMBL" id="JBGMEL010000003">
    <property type="protein sequence ID" value="MFA0789879.1"/>
    <property type="molecule type" value="Genomic_DNA"/>
</dbReference>
<evidence type="ECO:0000313" key="3">
    <source>
        <dbReference type="EMBL" id="MFA0789879.1"/>
    </source>
</evidence>
<feature type="signal peptide" evidence="1">
    <location>
        <begin position="1"/>
        <end position="23"/>
    </location>
</feature>
<keyword evidence="4" id="KW-1185">Reference proteome</keyword>
<evidence type="ECO:0000313" key="4">
    <source>
        <dbReference type="Proteomes" id="UP001569414"/>
    </source>
</evidence>
<name>A0ABV4NJZ9_9GAMM</name>
<evidence type="ECO:0000259" key="2">
    <source>
        <dbReference type="Pfam" id="PF03413"/>
    </source>
</evidence>
<evidence type="ECO:0000256" key="1">
    <source>
        <dbReference type="SAM" id="SignalP"/>
    </source>
</evidence>
<accession>A0ABV4NJZ9</accession>
<keyword evidence="1" id="KW-0732">Signal</keyword>
<proteinExistence type="predicted"/>